<dbReference type="Pfam" id="PF03466">
    <property type="entry name" value="LysR_substrate"/>
    <property type="match status" value="1"/>
</dbReference>
<keyword evidence="2" id="KW-0805">Transcription regulation</keyword>
<dbReference type="GO" id="GO:0003677">
    <property type="term" value="F:DNA binding"/>
    <property type="evidence" value="ECO:0007669"/>
    <property type="project" value="UniProtKB-KW"/>
</dbReference>
<comment type="similarity">
    <text evidence="1">Belongs to the LysR transcriptional regulatory family.</text>
</comment>
<dbReference type="GO" id="GO:0032993">
    <property type="term" value="C:protein-DNA complex"/>
    <property type="evidence" value="ECO:0007669"/>
    <property type="project" value="TreeGrafter"/>
</dbReference>
<protein>
    <submittedName>
        <fullName evidence="6">LysR family transcriptional regulator</fullName>
    </submittedName>
</protein>
<dbReference type="InterPro" id="IPR036388">
    <property type="entry name" value="WH-like_DNA-bd_sf"/>
</dbReference>
<dbReference type="SUPFAM" id="SSF46785">
    <property type="entry name" value="Winged helix' DNA-binding domain"/>
    <property type="match status" value="1"/>
</dbReference>
<dbReference type="AlphaFoldDB" id="M5K1H7"/>
<dbReference type="InterPro" id="IPR005119">
    <property type="entry name" value="LysR_subst-bd"/>
</dbReference>
<dbReference type="Gene3D" id="3.40.190.10">
    <property type="entry name" value="Periplasmic binding protein-like II"/>
    <property type="match status" value="2"/>
</dbReference>
<evidence type="ECO:0000313" key="7">
    <source>
        <dbReference type="Proteomes" id="UP000011971"/>
    </source>
</evidence>
<comment type="caution">
    <text evidence="6">The sequence shown here is derived from an EMBL/GenBank/DDBJ whole genome shotgun (WGS) entry which is preliminary data.</text>
</comment>
<accession>M5K1H7</accession>
<dbReference type="Proteomes" id="UP000011971">
    <property type="component" value="Unassembled WGS sequence"/>
</dbReference>
<keyword evidence="4" id="KW-0804">Transcription</keyword>
<evidence type="ECO:0000256" key="4">
    <source>
        <dbReference type="ARBA" id="ARBA00023163"/>
    </source>
</evidence>
<gene>
    <name evidence="6" type="ORF">D584_02511</name>
</gene>
<name>M5K1H7_9HYPH</name>
<dbReference type="PROSITE" id="PS50931">
    <property type="entry name" value="HTH_LYSR"/>
    <property type="match status" value="1"/>
</dbReference>
<dbReference type="STRING" id="94625.A7J42_16320"/>
<dbReference type="GO" id="GO:0003700">
    <property type="term" value="F:DNA-binding transcription factor activity"/>
    <property type="evidence" value="ECO:0007669"/>
    <property type="project" value="InterPro"/>
</dbReference>
<evidence type="ECO:0000259" key="5">
    <source>
        <dbReference type="PROSITE" id="PS50931"/>
    </source>
</evidence>
<evidence type="ECO:0000256" key="2">
    <source>
        <dbReference type="ARBA" id="ARBA00023015"/>
    </source>
</evidence>
<dbReference type="EMBL" id="AOGE01000007">
    <property type="protein sequence ID" value="ELT50714.1"/>
    <property type="molecule type" value="Genomic_DNA"/>
</dbReference>
<dbReference type="PANTHER" id="PTHR30346">
    <property type="entry name" value="TRANSCRIPTIONAL DUAL REGULATOR HCAR-RELATED"/>
    <property type="match status" value="1"/>
</dbReference>
<keyword evidence="3" id="KW-0238">DNA-binding</keyword>
<evidence type="ECO:0000256" key="1">
    <source>
        <dbReference type="ARBA" id="ARBA00009437"/>
    </source>
</evidence>
<dbReference type="Gene3D" id="1.10.10.10">
    <property type="entry name" value="Winged helix-like DNA-binding domain superfamily/Winged helix DNA-binding domain"/>
    <property type="match status" value="1"/>
</dbReference>
<dbReference type="RefSeq" id="WP_006470543.1">
    <property type="nucleotide sequence ID" value="NZ_AOGE01000007.1"/>
</dbReference>
<evidence type="ECO:0000313" key="6">
    <source>
        <dbReference type="EMBL" id="ELT50714.1"/>
    </source>
</evidence>
<dbReference type="InterPro" id="IPR000847">
    <property type="entry name" value="LysR_HTH_N"/>
</dbReference>
<organism evidence="6 7">
    <name type="scientific">Brucella intermedia M86</name>
    <dbReference type="NCBI Taxonomy" id="1234597"/>
    <lineage>
        <taxon>Bacteria</taxon>
        <taxon>Pseudomonadati</taxon>
        <taxon>Pseudomonadota</taxon>
        <taxon>Alphaproteobacteria</taxon>
        <taxon>Hyphomicrobiales</taxon>
        <taxon>Brucellaceae</taxon>
        <taxon>Brucella/Ochrobactrum group</taxon>
        <taxon>Brucella</taxon>
    </lineage>
</organism>
<dbReference type="SUPFAM" id="SSF53850">
    <property type="entry name" value="Periplasmic binding protein-like II"/>
    <property type="match status" value="1"/>
</dbReference>
<evidence type="ECO:0000256" key="3">
    <source>
        <dbReference type="ARBA" id="ARBA00023125"/>
    </source>
</evidence>
<dbReference type="FunFam" id="1.10.10.10:FF:000001">
    <property type="entry name" value="LysR family transcriptional regulator"/>
    <property type="match status" value="1"/>
</dbReference>
<sequence>MELRHLRYFLAVADALNFTTAAQRLGISQPPLSHQIKLLEIELGVDLFERSSRRVTLTKAGEVFRRRALSILEQVKMASEHARSIGQGNSGVLNIGLTGSILIGHFAHIMNTFCAQYPDVEVRTHEMSPGEQIIALKAGRTELSILRSPPEDSDLTLELAWPEKIVVVLSADHRLAHHESIRLEWLNNEKYVSLRLADSRFANYLLNACIANGFVPSITQQVVESYSLLSLVAAGFGVALAPESVSQLSRPNVIYRTLQHPPLVADVYAVSLSTDNPVTQNFLNVLLHQTNHLLPERLECDEKMMALFDINLGD</sequence>
<feature type="domain" description="HTH lysR-type" evidence="5">
    <location>
        <begin position="1"/>
        <end position="58"/>
    </location>
</feature>
<dbReference type="Pfam" id="PF00126">
    <property type="entry name" value="HTH_1"/>
    <property type="match status" value="1"/>
</dbReference>
<dbReference type="InterPro" id="IPR036390">
    <property type="entry name" value="WH_DNA-bd_sf"/>
</dbReference>
<dbReference type="PATRIC" id="fig|1234597.4.peg.517"/>
<dbReference type="PANTHER" id="PTHR30346:SF0">
    <property type="entry name" value="HCA OPERON TRANSCRIPTIONAL ACTIVATOR HCAR"/>
    <property type="match status" value="1"/>
</dbReference>
<reference evidence="6 7" key="1">
    <citation type="journal article" date="2013" name="Gut Pathog.">
        <title>Draft genome of Ochrobactrum intermedium strain M86 isolated from non-ulcer dyspeptic individual from India.</title>
        <authorList>
            <person name="Kulkarni G."/>
            <person name="Dhotre D."/>
            <person name="Dharne M."/>
            <person name="Shetty S."/>
            <person name="Chowdhury S."/>
            <person name="Misra V."/>
            <person name="Misra S."/>
            <person name="Patole M."/>
            <person name="Shouche Y."/>
        </authorList>
    </citation>
    <scope>NUCLEOTIDE SEQUENCE [LARGE SCALE GENOMIC DNA]</scope>
    <source>
        <strain evidence="6 7">M86</strain>
    </source>
</reference>
<dbReference type="PRINTS" id="PR00039">
    <property type="entry name" value="HTHLYSR"/>
</dbReference>
<proteinExistence type="inferred from homology"/>